<dbReference type="AlphaFoldDB" id="A0A3M6UTR5"/>
<feature type="transmembrane region" description="Helical" evidence="7">
    <location>
        <begin position="276"/>
        <end position="295"/>
    </location>
</feature>
<evidence type="ECO:0000256" key="2">
    <source>
        <dbReference type="ARBA" id="ARBA00022475"/>
    </source>
</evidence>
<dbReference type="OMA" id="LQANCET"/>
<evidence type="ECO:0000259" key="8">
    <source>
        <dbReference type="PROSITE" id="PS50262"/>
    </source>
</evidence>
<feature type="transmembrane region" description="Helical" evidence="7">
    <location>
        <begin position="242"/>
        <end position="264"/>
    </location>
</feature>
<reference evidence="9 10" key="1">
    <citation type="journal article" date="2018" name="Sci. Rep.">
        <title>Comparative analysis of the Pocillopora damicornis genome highlights role of immune system in coral evolution.</title>
        <authorList>
            <person name="Cunning R."/>
            <person name="Bay R.A."/>
            <person name="Gillette P."/>
            <person name="Baker A.C."/>
            <person name="Traylor-Knowles N."/>
        </authorList>
    </citation>
    <scope>NUCLEOTIDE SEQUENCE [LARGE SCALE GENOMIC DNA]</scope>
    <source>
        <strain evidence="9">RSMAS</strain>
        <tissue evidence="9">Whole animal</tissue>
    </source>
</reference>
<evidence type="ECO:0000313" key="9">
    <source>
        <dbReference type="EMBL" id="RMX57066.1"/>
    </source>
</evidence>
<keyword evidence="4 7" id="KW-1133">Transmembrane helix</keyword>
<dbReference type="PROSITE" id="PS00237">
    <property type="entry name" value="G_PROTEIN_RECEP_F1_1"/>
    <property type="match status" value="1"/>
</dbReference>
<keyword evidence="5 7" id="KW-0472">Membrane</keyword>
<evidence type="ECO:0000256" key="4">
    <source>
        <dbReference type="ARBA" id="ARBA00022989"/>
    </source>
</evidence>
<comment type="similarity">
    <text evidence="6">Belongs to the G-protein coupled receptor 1 family.</text>
</comment>
<dbReference type="InterPro" id="IPR000276">
    <property type="entry name" value="GPCR_Rhodpsn"/>
</dbReference>
<evidence type="ECO:0000313" key="10">
    <source>
        <dbReference type="Proteomes" id="UP000275408"/>
    </source>
</evidence>
<feature type="transmembrane region" description="Helical" evidence="7">
    <location>
        <begin position="103"/>
        <end position="125"/>
    </location>
</feature>
<dbReference type="OrthoDB" id="5977195at2759"/>
<dbReference type="EMBL" id="RCHS01000749">
    <property type="protein sequence ID" value="RMX57066.1"/>
    <property type="molecule type" value="Genomic_DNA"/>
</dbReference>
<feature type="transmembrane region" description="Helical" evidence="7">
    <location>
        <begin position="146"/>
        <end position="166"/>
    </location>
</feature>
<feature type="domain" description="G-protein coupled receptors family 1 profile" evidence="8">
    <location>
        <begin position="41"/>
        <end position="293"/>
    </location>
</feature>
<dbReference type="PANTHER" id="PTHR22750">
    <property type="entry name" value="G-PROTEIN COUPLED RECEPTOR"/>
    <property type="match status" value="1"/>
</dbReference>
<dbReference type="GO" id="GO:0004930">
    <property type="term" value="F:G protein-coupled receptor activity"/>
    <property type="evidence" value="ECO:0007669"/>
    <property type="project" value="UniProtKB-KW"/>
</dbReference>
<gene>
    <name evidence="9" type="ORF">pdam_00006158</name>
</gene>
<dbReference type="GO" id="GO:0005886">
    <property type="term" value="C:plasma membrane"/>
    <property type="evidence" value="ECO:0007669"/>
    <property type="project" value="UniProtKB-SubCell"/>
</dbReference>
<dbReference type="SUPFAM" id="SSF81321">
    <property type="entry name" value="Family A G protein-coupled receptor-like"/>
    <property type="match status" value="1"/>
</dbReference>
<feature type="transmembrane region" description="Helical" evidence="7">
    <location>
        <begin position="172"/>
        <end position="195"/>
    </location>
</feature>
<protein>
    <recommendedName>
        <fullName evidence="8">G-protein coupled receptors family 1 profile domain-containing protein</fullName>
    </recommendedName>
</protein>
<accession>A0A3M6UTR5</accession>
<evidence type="ECO:0000256" key="1">
    <source>
        <dbReference type="ARBA" id="ARBA00004651"/>
    </source>
</evidence>
<keyword evidence="6" id="KW-0297">G-protein coupled receptor</keyword>
<dbReference type="PROSITE" id="PS50262">
    <property type="entry name" value="G_PROTEIN_RECEP_F1_2"/>
    <property type="match status" value="1"/>
</dbReference>
<keyword evidence="2" id="KW-1003">Cell membrane</keyword>
<keyword evidence="10" id="KW-1185">Reference proteome</keyword>
<keyword evidence="6" id="KW-0675">Receptor</keyword>
<evidence type="ECO:0000256" key="3">
    <source>
        <dbReference type="ARBA" id="ARBA00022692"/>
    </source>
</evidence>
<keyword evidence="6" id="KW-0807">Transducer</keyword>
<sequence length="314" mass="35618">MAENFTSILEAPPHLDPEVPLPLYLADTAVNTVSSVATIIGNVLIITALRKIPLTQVHAVFKIFIFNLALADLGVGIIVQPLFISTVLATLSGCANAVRILRVMFYLSNFYLPNMSLVLLTAIAIDRFLALHFPLRYRNLVKVKNIIASLSFIWLWTLASTSLIVYDSTMYNISANCALALCLSTITFCYLKIYLTLKRHDKTVRGFVAPLQALQANCETETVRTATRFNILRYRRSVYNMLYVYFAFVLCYLPFFCILIVIHLRGIERATKLSRILGVTLIFINSSVNPFLYCWKIREIRRVVSRTLKNIFGK</sequence>
<dbReference type="PRINTS" id="PR00237">
    <property type="entry name" value="GPCRRHODOPSN"/>
</dbReference>
<evidence type="ECO:0000256" key="5">
    <source>
        <dbReference type="ARBA" id="ARBA00023136"/>
    </source>
</evidence>
<dbReference type="InterPro" id="IPR017452">
    <property type="entry name" value="GPCR_Rhodpsn_7TM"/>
</dbReference>
<dbReference type="STRING" id="46731.A0A3M6UTR5"/>
<dbReference type="Pfam" id="PF00001">
    <property type="entry name" value="7tm_1"/>
    <property type="match status" value="1"/>
</dbReference>
<comment type="subcellular location">
    <subcellularLocation>
        <location evidence="1">Cell membrane</location>
        <topology evidence="1">Multi-pass membrane protein</topology>
    </subcellularLocation>
</comment>
<dbReference type="Proteomes" id="UP000275408">
    <property type="component" value="Unassembled WGS sequence"/>
</dbReference>
<evidence type="ECO:0000256" key="6">
    <source>
        <dbReference type="RuleBase" id="RU000688"/>
    </source>
</evidence>
<name>A0A3M6UTR5_POCDA</name>
<evidence type="ECO:0000256" key="7">
    <source>
        <dbReference type="SAM" id="Phobius"/>
    </source>
</evidence>
<proteinExistence type="inferred from homology"/>
<dbReference type="CDD" id="cd00637">
    <property type="entry name" value="7tm_classA_rhodopsin-like"/>
    <property type="match status" value="1"/>
</dbReference>
<organism evidence="9 10">
    <name type="scientific">Pocillopora damicornis</name>
    <name type="common">Cauliflower coral</name>
    <name type="synonym">Millepora damicornis</name>
    <dbReference type="NCBI Taxonomy" id="46731"/>
    <lineage>
        <taxon>Eukaryota</taxon>
        <taxon>Metazoa</taxon>
        <taxon>Cnidaria</taxon>
        <taxon>Anthozoa</taxon>
        <taxon>Hexacorallia</taxon>
        <taxon>Scleractinia</taxon>
        <taxon>Astrocoeniina</taxon>
        <taxon>Pocilloporidae</taxon>
        <taxon>Pocillopora</taxon>
    </lineage>
</organism>
<feature type="transmembrane region" description="Helical" evidence="7">
    <location>
        <begin position="61"/>
        <end position="83"/>
    </location>
</feature>
<keyword evidence="3 6" id="KW-0812">Transmembrane</keyword>
<comment type="caution">
    <text evidence="9">The sequence shown here is derived from an EMBL/GenBank/DDBJ whole genome shotgun (WGS) entry which is preliminary data.</text>
</comment>
<dbReference type="Gene3D" id="1.20.1070.10">
    <property type="entry name" value="Rhodopsin 7-helix transmembrane proteins"/>
    <property type="match status" value="1"/>
</dbReference>
<feature type="transmembrane region" description="Helical" evidence="7">
    <location>
        <begin position="29"/>
        <end position="49"/>
    </location>
</feature>